<dbReference type="InterPro" id="IPR041657">
    <property type="entry name" value="HTH_17"/>
</dbReference>
<dbReference type="InterPro" id="IPR009061">
    <property type="entry name" value="DNA-bd_dom_put_sf"/>
</dbReference>
<dbReference type="RefSeq" id="WP_184634641.1">
    <property type="nucleotide sequence ID" value="NZ_BAABKT010000014.1"/>
</dbReference>
<sequence length="79" mass="8905">MQDTPLLTIPQAARRLNVPESWLRDKVTARKVPHRRLGKHIRFGEDDLEQIAEQARCLPVSPRRTTASNRAAAVPPRSG</sequence>
<organism evidence="2 3">
    <name type="scientific">Streptomonospora salina</name>
    <dbReference type="NCBI Taxonomy" id="104205"/>
    <lineage>
        <taxon>Bacteria</taxon>
        <taxon>Bacillati</taxon>
        <taxon>Actinomycetota</taxon>
        <taxon>Actinomycetes</taxon>
        <taxon>Streptosporangiales</taxon>
        <taxon>Nocardiopsidaceae</taxon>
        <taxon>Streptomonospora</taxon>
    </lineage>
</organism>
<comment type="caution">
    <text evidence="2">The sequence shown here is derived from an EMBL/GenBank/DDBJ whole genome shotgun (WGS) entry which is preliminary data.</text>
</comment>
<evidence type="ECO:0000313" key="3">
    <source>
        <dbReference type="Proteomes" id="UP000578077"/>
    </source>
</evidence>
<dbReference type="Pfam" id="PF12728">
    <property type="entry name" value="HTH_17"/>
    <property type="match status" value="1"/>
</dbReference>
<gene>
    <name evidence="2" type="ORF">HNR25_002173</name>
</gene>
<evidence type="ECO:0000313" key="2">
    <source>
        <dbReference type="EMBL" id="MBB5998422.1"/>
    </source>
</evidence>
<accession>A0A841E6I6</accession>
<feature type="domain" description="Helix-turn-helix" evidence="1">
    <location>
        <begin position="6"/>
        <end position="55"/>
    </location>
</feature>
<dbReference type="EMBL" id="JACHLY010000001">
    <property type="protein sequence ID" value="MBB5998422.1"/>
    <property type="molecule type" value="Genomic_DNA"/>
</dbReference>
<dbReference type="InterPro" id="IPR010093">
    <property type="entry name" value="SinI_DNA-bd"/>
</dbReference>
<keyword evidence="3" id="KW-1185">Reference proteome</keyword>
<dbReference type="SUPFAM" id="SSF46955">
    <property type="entry name" value="Putative DNA-binding domain"/>
    <property type="match status" value="1"/>
</dbReference>
<protein>
    <submittedName>
        <fullName evidence="2">Excisionase family DNA binding protein</fullName>
    </submittedName>
</protein>
<evidence type="ECO:0000259" key="1">
    <source>
        <dbReference type="Pfam" id="PF12728"/>
    </source>
</evidence>
<name>A0A841E6I6_9ACTN</name>
<dbReference type="Proteomes" id="UP000578077">
    <property type="component" value="Unassembled WGS sequence"/>
</dbReference>
<dbReference type="NCBIfam" id="TIGR01764">
    <property type="entry name" value="excise"/>
    <property type="match status" value="1"/>
</dbReference>
<dbReference type="GO" id="GO:0003677">
    <property type="term" value="F:DNA binding"/>
    <property type="evidence" value="ECO:0007669"/>
    <property type="project" value="InterPro"/>
</dbReference>
<dbReference type="AlphaFoldDB" id="A0A841E6I6"/>
<proteinExistence type="predicted"/>
<reference evidence="2 3" key="1">
    <citation type="submission" date="2020-08" db="EMBL/GenBank/DDBJ databases">
        <title>Sequencing the genomes of 1000 actinobacteria strains.</title>
        <authorList>
            <person name="Klenk H.-P."/>
        </authorList>
    </citation>
    <scope>NUCLEOTIDE SEQUENCE [LARGE SCALE GENOMIC DNA]</scope>
    <source>
        <strain evidence="2 3">DSM 44593</strain>
    </source>
</reference>